<proteinExistence type="predicted"/>
<keyword evidence="4" id="KW-1185">Reference proteome</keyword>
<accession>A0A0D2VH37</accession>
<organism evidence="3 4">
    <name type="scientific">Capsaspora owczarzaki (strain ATCC 30864)</name>
    <dbReference type="NCBI Taxonomy" id="595528"/>
    <lineage>
        <taxon>Eukaryota</taxon>
        <taxon>Filasterea</taxon>
        <taxon>Capsaspora</taxon>
    </lineage>
</organism>
<dbReference type="PhylomeDB" id="A0A0D2VH37"/>
<evidence type="ECO:0000313" key="4">
    <source>
        <dbReference type="Proteomes" id="UP000008743"/>
    </source>
</evidence>
<dbReference type="PANTHER" id="PTHR35465:SF1">
    <property type="entry name" value="PHOSPHATIDYLINOSITOL-GLYCAN BIOSYNTHESIS CLASS X PROTEIN"/>
    <property type="match status" value="1"/>
</dbReference>
<keyword evidence="2" id="KW-0732">Signal</keyword>
<feature type="chain" id="PRO_5002266004" evidence="2">
    <location>
        <begin position="21"/>
        <end position="207"/>
    </location>
</feature>
<dbReference type="AlphaFoldDB" id="A0A0D2VH37"/>
<sequence length="207" mass="22541">MPTILAIALALSGACANAAAEHVADATLVPDVEVRGVTLAHGESMLFELSALRSGGSYEVRVSYPAWSPAQFDLQLLTETEARNNELALERRKLLNIEKIVFQHQAEPSEIKSLSPGSFVRVTAWLTGIRSPAAQAQRADIVDSVTFNIVLQSLYLGIPLEAFKVALLALLFAVILIKWVARPLSRMLANFELSARVENEATEQKAC</sequence>
<dbReference type="EMBL" id="KE346360">
    <property type="protein sequence ID" value="KJE89242.1"/>
    <property type="molecule type" value="Genomic_DNA"/>
</dbReference>
<evidence type="ECO:0000313" key="3">
    <source>
        <dbReference type="EMBL" id="KJE89242.1"/>
    </source>
</evidence>
<feature type="transmembrane region" description="Helical" evidence="1">
    <location>
        <begin position="162"/>
        <end position="181"/>
    </location>
</feature>
<evidence type="ECO:0000256" key="2">
    <source>
        <dbReference type="SAM" id="SignalP"/>
    </source>
</evidence>
<dbReference type="InParanoid" id="A0A0D2VH37"/>
<dbReference type="PANTHER" id="PTHR35465">
    <property type="entry name" value="CAVEOLIN-1 PROTEIN"/>
    <property type="match status" value="1"/>
</dbReference>
<name>A0A0D2VH37_CAPO3</name>
<feature type="signal peptide" evidence="2">
    <location>
        <begin position="1"/>
        <end position="20"/>
    </location>
</feature>
<dbReference type="Proteomes" id="UP000008743">
    <property type="component" value="Unassembled WGS sequence"/>
</dbReference>
<evidence type="ECO:0000256" key="1">
    <source>
        <dbReference type="SAM" id="Phobius"/>
    </source>
</evidence>
<reference evidence="4" key="1">
    <citation type="submission" date="2011-02" db="EMBL/GenBank/DDBJ databases">
        <title>The Genome Sequence of Capsaspora owczarzaki ATCC 30864.</title>
        <authorList>
            <person name="Russ C."/>
            <person name="Cuomo C."/>
            <person name="Burger G."/>
            <person name="Gray M.W."/>
            <person name="Holland P.W.H."/>
            <person name="King N."/>
            <person name="Lang F.B.F."/>
            <person name="Roger A.J."/>
            <person name="Ruiz-Trillo I."/>
            <person name="Young S.K."/>
            <person name="Zeng Q."/>
            <person name="Gargeya S."/>
            <person name="Alvarado L."/>
            <person name="Berlin A."/>
            <person name="Chapman S.B."/>
            <person name="Chen Z."/>
            <person name="Freedman E."/>
            <person name="Gellesch M."/>
            <person name="Goldberg J."/>
            <person name="Griggs A."/>
            <person name="Gujja S."/>
            <person name="Heilman E."/>
            <person name="Heiman D."/>
            <person name="Howarth C."/>
            <person name="Mehta T."/>
            <person name="Neiman D."/>
            <person name="Pearson M."/>
            <person name="Roberts A."/>
            <person name="Saif S."/>
            <person name="Shea T."/>
            <person name="Shenoy N."/>
            <person name="Sisk P."/>
            <person name="Stolte C."/>
            <person name="Sykes S."/>
            <person name="White J."/>
            <person name="Yandava C."/>
            <person name="Haas B."/>
            <person name="Nusbaum C."/>
            <person name="Birren B."/>
        </authorList>
    </citation>
    <scope>NUCLEOTIDE SEQUENCE</scope>
    <source>
        <strain evidence="4">ATCC 30864</strain>
    </source>
</reference>
<dbReference type="OrthoDB" id="3360032at2759"/>
<gene>
    <name evidence="3" type="ORF">CAOG_009336</name>
</gene>
<protein>
    <submittedName>
        <fullName evidence="3">Uncharacterized protein</fullName>
    </submittedName>
</protein>
<keyword evidence="1" id="KW-0812">Transmembrane</keyword>
<keyword evidence="1" id="KW-0472">Membrane</keyword>
<keyword evidence="1" id="KW-1133">Transmembrane helix</keyword>